<gene>
    <name evidence="3" type="ORF">X975_20329</name>
</gene>
<organism evidence="3 4">
    <name type="scientific">Stegodyphus mimosarum</name>
    <name type="common">African social velvet spider</name>
    <dbReference type="NCBI Taxonomy" id="407821"/>
    <lineage>
        <taxon>Eukaryota</taxon>
        <taxon>Metazoa</taxon>
        <taxon>Ecdysozoa</taxon>
        <taxon>Arthropoda</taxon>
        <taxon>Chelicerata</taxon>
        <taxon>Arachnida</taxon>
        <taxon>Araneae</taxon>
        <taxon>Araneomorphae</taxon>
        <taxon>Entelegynae</taxon>
        <taxon>Eresoidea</taxon>
        <taxon>Eresidae</taxon>
        <taxon>Stegodyphus</taxon>
    </lineage>
</organism>
<name>A0A087V0F1_STEMI</name>
<proteinExistence type="predicted"/>
<dbReference type="Pfam" id="PF08393">
    <property type="entry name" value="DHC_N2"/>
    <property type="match status" value="1"/>
</dbReference>
<dbReference type="OrthoDB" id="6431017at2759"/>
<dbReference type="GO" id="GO:0007018">
    <property type="term" value="P:microtubule-based movement"/>
    <property type="evidence" value="ECO:0007669"/>
    <property type="project" value="InterPro"/>
</dbReference>
<feature type="non-terminal residue" evidence="3">
    <location>
        <position position="226"/>
    </location>
</feature>
<dbReference type="GO" id="GO:0045505">
    <property type="term" value="F:dynein intermediate chain binding"/>
    <property type="evidence" value="ECO:0007669"/>
    <property type="project" value="InterPro"/>
</dbReference>
<dbReference type="AlphaFoldDB" id="A0A087V0F1"/>
<evidence type="ECO:0000313" key="3">
    <source>
        <dbReference type="EMBL" id="KFM83090.1"/>
    </source>
</evidence>
<keyword evidence="4" id="KW-1185">Reference proteome</keyword>
<dbReference type="GO" id="GO:0030286">
    <property type="term" value="C:dynein complex"/>
    <property type="evidence" value="ECO:0007669"/>
    <property type="project" value="InterPro"/>
</dbReference>
<keyword evidence="1" id="KW-0175">Coiled coil</keyword>
<dbReference type="Proteomes" id="UP000054359">
    <property type="component" value="Unassembled WGS sequence"/>
</dbReference>
<reference evidence="3 4" key="1">
    <citation type="submission" date="2013-11" db="EMBL/GenBank/DDBJ databases">
        <title>Genome sequencing of Stegodyphus mimosarum.</title>
        <authorList>
            <person name="Bechsgaard J."/>
        </authorList>
    </citation>
    <scope>NUCLEOTIDE SEQUENCE [LARGE SCALE GENOMIC DNA]</scope>
</reference>
<evidence type="ECO:0000256" key="1">
    <source>
        <dbReference type="SAM" id="Coils"/>
    </source>
</evidence>
<dbReference type="PANTHER" id="PTHR45703:SF1">
    <property type="entry name" value="DYNEINS HEAVY CHAIN"/>
    <property type="match status" value="1"/>
</dbReference>
<dbReference type="EMBL" id="KK122591">
    <property type="protein sequence ID" value="KFM83090.1"/>
    <property type="molecule type" value="Genomic_DNA"/>
</dbReference>
<dbReference type="InterPro" id="IPR026983">
    <property type="entry name" value="DHC"/>
</dbReference>
<feature type="coiled-coil region" evidence="1">
    <location>
        <begin position="50"/>
        <end position="96"/>
    </location>
</feature>
<protein>
    <submittedName>
        <fullName evidence="3">Dynein heavy chain 12, axonemal</fullName>
    </submittedName>
</protein>
<sequence>MKLIPLESDDIKLNIEMLMWPQKFNPIFKDCSKILEESKLRFEDKLAAAIKKVKVDLQNLSEHAADLETLGDINMVQEYRKEARNLVKRVKTTEAAIAWINEEESLAKQAPTSYPEVTTILDVIEPFSQLYQLYVEWDEAEKEWMDGAFYEFDSAAIDAKVSEFKIEAFKIKKCLQKLLKEKLKESKKNVVTEEILPPLKIIDNVIKRITKFARFVPAMIVLCNPG</sequence>
<dbReference type="PANTHER" id="PTHR45703">
    <property type="entry name" value="DYNEIN HEAVY CHAIN"/>
    <property type="match status" value="1"/>
</dbReference>
<accession>A0A087V0F1</accession>
<dbReference type="OMA" id="NIEMLMW"/>
<evidence type="ECO:0000259" key="2">
    <source>
        <dbReference type="Pfam" id="PF08393"/>
    </source>
</evidence>
<evidence type="ECO:0000313" key="4">
    <source>
        <dbReference type="Proteomes" id="UP000054359"/>
    </source>
</evidence>
<dbReference type="GO" id="GO:0051959">
    <property type="term" value="F:dynein light intermediate chain binding"/>
    <property type="evidence" value="ECO:0007669"/>
    <property type="project" value="InterPro"/>
</dbReference>
<feature type="domain" description="Dynein heavy chain linker" evidence="2">
    <location>
        <begin position="119"/>
        <end position="226"/>
    </location>
</feature>
<dbReference type="InterPro" id="IPR013602">
    <property type="entry name" value="Dynein_heavy_linker"/>
</dbReference>
<dbReference type="STRING" id="407821.A0A087V0F1"/>